<feature type="compositionally biased region" description="Basic residues" evidence="1">
    <location>
        <begin position="184"/>
        <end position="196"/>
    </location>
</feature>
<proteinExistence type="predicted"/>
<reference evidence="2" key="1">
    <citation type="journal article" date="2002" name="Nature">
        <title>The genome sequence and structure of rice chromosome 1.</title>
        <authorList>
            <person name="Sasaki T."/>
            <person name="Matsumoto T."/>
            <person name="Yamamoto K."/>
            <person name="Sakata K."/>
            <person name="Baba T."/>
            <person name="Katayose Y."/>
            <person name="Wu J."/>
            <person name="Niimura Y."/>
            <person name="Cheng Z."/>
            <person name="Nagamura Y."/>
            <person name="Antonio B.A."/>
            <person name="Kanamori H."/>
            <person name="Hosokawa S."/>
            <person name="Masukawa M."/>
            <person name="Arikawa K."/>
            <person name="Chiden Y."/>
            <person name="Hayashi M."/>
            <person name="Okamoto M."/>
            <person name="Ando T."/>
            <person name="Aoki H."/>
            <person name="Arita K."/>
            <person name="Hamada M."/>
            <person name="Harada C."/>
            <person name="Hijishita S."/>
            <person name="Honda M."/>
            <person name="Ichikawa Y."/>
            <person name="Idonuma A."/>
            <person name="Iijima M."/>
            <person name="Ikeda M."/>
            <person name="Ikeno M."/>
            <person name="Itoh S."/>
            <person name="Itoh T."/>
            <person name="Itoh Y."/>
            <person name="Itoh Y."/>
            <person name="Iwabuchi A."/>
            <person name="Kamiya K."/>
            <person name="Karasawa W."/>
            <person name="Katagiri S."/>
            <person name="Kikuta A."/>
            <person name="Kobayashi N."/>
            <person name="Kono I."/>
            <person name="Machita K."/>
            <person name="Maehara T."/>
            <person name="Mizuno H."/>
            <person name="Mizubayashi T."/>
            <person name="Mukai Y."/>
            <person name="Nagasaki H."/>
            <person name="Nakashima M."/>
            <person name="Nakama Y."/>
            <person name="Nakamichi Y."/>
            <person name="Nakamura M."/>
            <person name="Namiki N."/>
            <person name="Negishi M."/>
            <person name="Ohta I."/>
            <person name="Ono N."/>
            <person name="Saji S."/>
            <person name="Sakai K."/>
            <person name="Shibata M."/>
            <person name="Shimokawa T."/>
            <person name="Shomura A."/>
            <person name="Song J."/>
            <person name="Takazaki Y."/>
            <person name="Terasawa K."/>
            <person name="Tsuji K."/>
            <person name="Waki K."/>
            <person name="Yamagata H."/>
            <person name="Yamane H."/>
            <person name="Yoshiki S."/>
            <person name="Yoshihara R."/>
            <person name="Yukawa K."/>
            <person name="Zhong H."/>
            <person name="Iwama H."/>
            <person name="Endo T."/>
            <person name="Ito H."/>
            <person name="Hahn J.H."/>
            <person name="Kim H.I."/>
            <person name="Eun M.Y."/>
            <person name="Yano M."/>
            <person name="Jiang J."/>
            <person name="Gojobori T."/>
        </authorList>
    </citation>
    <scope>NUCLEOTIDE SEQUENCE [LARGE SCALE GENOMIC DNA]</scope>
</reference>
<dbReference type="Proteomes" id="UP000817658">
    <property type="component" value="Chromosome 1"/>
</dbReference>
<protein>
    <submittedName>
        <fullName evidence="2">Uncharacterized protein</fullName>
    </submittedName>
</protein>
<feature type="region of interest" description="Disordered" evidence="1">
    <location>
        <begin position="175"/>
        <end position="204"/>
    </location>
</feature>
<organism evidence="2">
    <name type="scientific">Oryza sativa subsp. japonica</name>
    <name type="common">Rice</name>
    <dbReference type="NCBI Taxonomy" id="39947"/>
    <lineage>
        <taxon>Eukaryota</taxon>
        <taxon>Viridiplantae</taxon>
        <taxon>Streptophyta</taxon>
        <taxon>Embryophyta</taxon>
        <taxon>Tracheophyta</taxon>
        <taxon>Spermatophyta</taxon>
        <taxon>Magnoliopsida</taxon>
        <taxon>Liliopsida</taxon>
        <taxon>Poales</taxon>
        <taxon>Poaceae</taxon>
        <taxon>BOP clade</taxon>
        <taxon>Oryzoideae</taxon>
        <taxon>Oryzeae</taxon>
        <taxon>Oryzinae</taxon>
        <taxon>Oryza</taxon>
        <taxon>Oryza sativa</taxon>
    </lineage>
</organism>
<gene>
    <name evidence="2" type="primary">P0003E08.15</name>
</gene>
<accession>Q5SN62</accession>
<evidence type="ECO:0000256" key="1">
    <source>
        <dbReference type="SAM" id="MobiDB-lite"/>
    </source>
</evidence>
<dbReference type="AlphaFoldDB" id="Q5SN62"/>
<sequence>MEMDPACIRCLGATALQQMQDAETEHEKEAVQQQQPMKFAAAASTAATVVTSAAAGGEHRASSSLVTWRTEGLVAAATLDLAWANLRVEAGRSGAVVEAGGVQGARATTVGGRGGDRRRRARGWRRQAEAETGGGVWAAVVKAAVTESATSGITESTSTIAGSGARCGRGGGWRRGCSGGGRQRGCRRQREQRRRGSGGGGTWRSVEARPAVWRPARPVEMRPAAWRGGRPGGVESGASRGVWRLAQQRGDAAGSGRPVRCVEAWPAAWRLATARGCAAGGGRDAGESLAVPLASSMMTTLLALFPFLKALSWCSAICPTNLQVKTLLRLRTSGDGVTRRVLLGGVASGKFLTSMTIDGPFGSKGFFPWHSARPKPLGSASFYGGRHTLRLLLRMKSELLAVGVRRRLATMTCCSLFQRVGAGHVEEVALWWLG</sequence>
<dbReference type="EMBL" id="AP003222">
    <property type="protein sequence ID" value="BAD72348.1"/>
    <property type="molecule type" value="Genomic_DNA"/>
</dbReference>
<evidence type="ECO:0000313" key="2">
    <source>
        <dbReference type="EMBL" id="BAD72348.1"/>
    </source>
</evidence>
<name>Q5SN62_ORYSJ</name>